<dbReference type="AlphaFoldDB" id="A0A6C0DEC6"/>
<keyword evidence="2" id="KW-1133">Transmembrane helix</keyword>
<feature type="transmembrane region" description="Helical" evidence="2">
    <location>
        <begin position="117"/>
        <end position="135"/>
    </location>
</feature>
<evidence type="ECO:0000256" key="2">
    <source>
        <dbReference type="SAM" id="Phobius"/>
    </source>
</evidence>
<feature type="transmembrane region" description="Helical" evidence="2">
    <location>
        <begin position="38"/>
        <end position="56"/>
    </location>
</feature>
<dbReference type="Gene3D" id="2.60.120.200">
    <property type="match status" value="1"/>
</dbReference>
<feature type="compositionally biased region" description="Polar residues" evidence="1">
    <location>
        <begin position="153"/>
        <end position="166"/>
    </location>
</feature>
<feature type="region of interest" description="Disordered" evidence="1">
    <location>
        <begin position="152"/>
        <end position="175"/>
    </location>
</feature>
<reference evidence="3" key="1">
    <citation type="journal article" date="2020" name="Nature">
        <title>Giant virus diversity and host interactions through global metagenomics.</title>
        <authorList>
            <person name="Schulz F."/>
            <person name="Roux S."/>
            <person name="Paez-Espino D."/>
            <person name="Jungbluth S."/>
            <person name="Walsh D.A."/>
            <person name="Denef V.J."/>
            <person name="McMahon K.D."/>
            <person name="Konstantinidis K.T."/>
            <person name="Eloe-Fadrosh E.A."/>
            <person name="Kyrpides N.C."/>
            <person name="Woyke T."/>
        </authorList>
    </citation>
    <scope>NUCLEOTIDE SEQUENCE</scope>
    <source>
        <strain evidence="3">GVMAG-M-3300023174-137</strain>
    </source>
</reference>
<keyword evidence="2" id="KW-0812">Transmembrane</keyword>
<protein>
    <recommendedName>
        <fullName evidence="4">LamG domain-containing protein</fullName>
    </recommendedName>
</protein>
<sequence length="287" mass="31855">MNNLFCKLDMSYWGDYDLYGTRYRTTTRPGGPHSNTSMLVTIALVLVGLVAIYYLYNFVTRTTSVKSTDILVQDTQGTLKMTNLPALPSIYEGGECAVSMWVYINSYNVNRNRRKHIFEIAGTSFSTLLIGLGAFKNTLIVRTHSKDFDGTILGTSTTPNPTQTPGSEEATRMDGSLRPSDLTSMFQPLALDDSLLDASPTCDLPEVDMQRWTFITVALSGRTIDVYLDGKLARSCVTKSYYKVDPTGVKAKLLEYGGFDGRISKVIVYNNGISSNDIYRVYKKGPN</sequence>
<proteinExistence type="predicted"/>
<evidence type="ECO:0000256" key="1">
    <source>
        <dbReference type="SAM" id="MobiDB-lite"/>
    </source>
</evidence>
<accession>A0A6C0DEC6</accession>
<dbReference type="SUPFAM" id="SSF49899">
    <property type="entry name" value="Concanavalin A-like lectins/glucanases"/>
    <property type="match status" value="1"/>
</dbReference>
<keyword evidence="2" id="KW-0472">Membrane</keyword>
<evidence type="ECO:0000313" key="3">
    <source>
        <dbReference type="EMBL" id="QHT14319.1"/>
    </source>
</evidence>
<name>A0A6C0DEC6_9ZZZZ</name>
<organism evidence="3">
    <name type="scientific">viral metagenome</name>
    <dbReference type="NCBI Taxonomy" id="1070528"/>
    <lineage>
        <taxon>unclassified sequences</taxon>
        <taxon>metagenomes</taxon>
        <taxon>organismal metagenomes</taxon>
    </lineage>
</organism>
<dbReference type="InterPro" id="IPR013320">
    <property type="entry name" value="ConA-like_dom_sf"/>
</dbReference>
<evidence type="ECO:0008006" key="4">
    <source>
        <dbReference type="Google" id="ProtNLM"/>
    </source>
</evidence>
<dbReference type="EMBL" id="MN739581">
    <property type="protein sequence ID" value="QHT14319.1"/>
    <property type="molecule type" value="Genomic_DNA"/>
</dbReference>